<dbReference type="Proteomes" id="UP001153332">
    <property type="component" value="Unassembled WGS sequence"/>
</dbReference>
<sequence>MILFSVLALALWVLLSAIPAGPDDGDIDPSLPDVTLNIPDLGISTMWKKISGLFPEIPDIHKIAYENHPSSSNVLKPSDSNDISSKEFLAEVTSLMPETIWVRENKNGKLKIPEDFWHALRQLIEKDDSILKLKSSDVSEDHWRAIKSRIQSIGGLNVDASKEDTKTLVEKTVSQTWESWLGQNDQAIKKASTGVALTRDDFMKLFKQEVATYQREIQKELSELQKRIKDLTREISRLEKEVIPNSGMTNREMTNLIHSVVAKAVQNMKLDAVAQGSIKGHANDVLANQVNFFSRGAGAQIDPTFNSPTWGGPKSPFKSKVWYENTYLAQPASAVLSPWSQEGECFCARPDRSGYGQGTNNISVITSRNIIPQHLVVEHILPGATLDPGAMPKDIEVWAYIEEVALRGEVRTFSETQFPGTPKEEVLNDGYVKIGHFTYENTNSGDGVQVFKLSDELTRMRAMTHSIVVRAINNYGADHTCFYRLRMYGEVIVRPDTPADFDRGVDKGWRSWLPNL</sequence>
<comment type="caution">
    <text evidence="1">The sequence shown here is derived from an EMBL/GenBank/DDBJ whole genome shotgun (WGS) entry which is preliminary data.</text>
</comment>
<evidence type="ECO:0000313" key="1">
    <source>
        <dbReference type="EMBL" id="KAJ8127424.1"/>
    </source>
</evidence>
<name>A0ACC2JJ78_9PEZI</name>
<keyword evidence="2" id="KW-1185">Reference proteome</keyword>
<gene>
    <name evidence="1" type="ORF">O1611_g6212</name>
</gene>
<dbReference type="EMBL" id="JAPUUL010001431">
    <property type="protein sequence ID" value="KAJ8127424.1"/>
    <property type="molecule type" value="Genomic_DNA"/>
</dbReference>
<evidence type="ECO:0000313" key="2">
    <source>
        <dbReference type="Proteomes" id="UP001153332"/>
    </source>
</evidence>
<reference evidence="1" key="1">
    <citation type="submission" date="2022-12" db="EMBL/GenBank/DDBJ databases">
        <title>Genome Sequence of Lasiodiplodia mahajangana.</title>
        <authorList>
            <person name="Buettner E."/>
        </authorList>
    </citation>
    <scope>NUCLEOTIDE SEQUENCE</scope>
    <source>
        <strain evidence="1">VT137</strain>
    </source>
</reference>
<proteinExistence type="predicted"/>
<protein>
    <submittedName>
        <fullName evidence="1">Uncharacterized protein</fullName>
    </submittedName>
</protein>
<accession>A0ACC2JJ78</accession>
<organism evidence="1 2">
    <name type="scientific">Lasiodiplodia mahajangana</name>
    <dbReference type="NCBI Taxonomy" id="1108764"/>
    <lineage>
        <taxon>Eukaryota</taxon>
        <taxon>Fungi</taxon>
        <taxon>Dikarya</taxon>
        <taxon>Ascomycota</taxon>
        <taxon>Pezizomycotina</taxon>
        <taxon>Dothideomycetes</taxon>
        <taxon>Dothideomycetes incertae sedis</taxon>
        <taxon>Botryosphaeriales</taxon>
        <taxon>Botryosphaeriaceae</taxon>
        <taxon>Lasiodiplodia</taxon>
    </lineage>
</organism>